<keyword evidence="1" id="KW-0472">Membrane</keyword>
<evidence type="ECO:0000256" key="1">
    <source>
        <dbReference type="SAM" id="Phobius"/>
    </source>
</evidence>
<evidence type="ECO:0000313" key="3">
    <source>
        <dbReference type="Proteomes" id="UP000516160"/>
    </source>
</evidence>
<proteinExistence type="predicted"/>
<keyword evidence="3" id="KW-1185">Reference proteome</keyword>
<gene>
    <name evidence="2" type="ORF">HYG86_07350</name>
</gene>
<accession>A0A7G9W7E8</accession>
<dbReference type="KEGG" id="acae:HYG86_07350"/>
<sequence>MLRFLFPIILIALSSLIASHLKPHVKENKLSYYIYYLFILVIIVSIIYVIGHELGFFNIIPLAKIPLSL</sequence>
<dbReference type="RefSeq" id="WP_213168447.1">
    <property type="nucleotide sequence ID" value="NZ_CP058559.1"/>
</dbReference>
<dbReference type="AlphaFoldDB" id="A0A7G9W7E8"/>
<keyword evidence="1" id="KW-0812">Transmembrane</keyword>
<reference evidence="2 3" key="1">
    <citation type="submission" date="2020-07" db="EMBL/GenBank/DDBJ databases">
        <title>Alkalicella. sp. LB2 genome.</title>
        <authorList>
            <person name="Postec A."/>
            <person name="Quemeneur M."/>
        </authorList>
    </citation>
    <scope>NUCLEOTIDE SEQUENCE [LARGE SCALE GENOMIC DNA]</scope>
    <source>
        <strain evidence="2 3">LB2</strain>
    </source>
</reference>
<evidence type="ECO:0000313" key="2">
    <source>
        <dbReference type="EMBL" id="QNO14610.1"/>
    </source>
</evidence>
<feature type="transmembrane region" description="Helical" evidence="1">
    <location>
        <begin position="34"/>
        <end position="60"/>
    </location>
</feature>
<organism evidence="2 3">
    <name type="scientific">Alkalicella caledoniensis</name>
    <dbReference type="NCBI Taxonomy" id="2731377"/>
    <lineage>
        <taxon>Bacteria</taxon>
        <taxon>Bacillati</taxon>
        <taxon>Bacillota</taxon>
        <taxon>Clostridia</taxon>
        <taxon>Eubacteriales</taxon>
        <taxon>Proteinivoracaceae</taxon>
        <taxon>Alkalicella</taxon>
    </lineage>
</organism>
<dbReference type="EMBL" id="CP058559">
    <property type="protein sequence ID" value="QNO14610.1"/>
    <property type="molecule type" value="Genomic_DNA"/>
</dbReference>
<protein>
    <submittedName>
        <fullName evidence="2">Uncharacterized protein</fullName>
    </submittedName>
</protein>
<name>A0A7G9W7E8_ALKCA</name>
<dbReference type="Proteomes" id="UP000516160">
    <property type="component" value="Chromosome"/>
</dbReference>
<keyword evidence="1" id="KW-1133">Transmembrane helix</keyword>